<dbReference type="Proteomes" id="UP001523369">
    <property type="component" value="Unassembled WGS sequence"/>
</dbReference>
<keyword evidence="9" id="KW-1185">Reference proteome</keyword>
<evidence type="ECO:0000256" key="1">
    <source>
        <dbReference type="ARBA" id="ARBA00010641"/>
    </source>
</evidence>
<sequence>MTINITDAVRRRLFAVAYRLLGSVHDAEDAVGEGVLRWQQLSEENRARVREPLAWLTRVVSRVCLDQLKSARVRRERYQGVWLPEPVLGAGGPADDSMTVDPADRVTLDDSVSYAFMVALERLSPAERVSFILHDVFGVPFDEVAETVGRSPAACRQSAVSARRHLRLERRFDVTTVDRDHVVAAFLDACRGGDLAALVKVLHPDVEAVADGGGVVHAALKPVVGSTAVAKYLLGSMRLQENNSAVPPAYAIRALNGRNGIVVSIGGHIVGTVDVSITDGVITRILMQVNPDKLHL</sequence>
<accession>A0ABT1E1G5</accession>
<dbReference type="NCBIfam" id="NF007214">
    <property type="entry name" value="PRK09636.1"/>
    <property type="match status" value="1"/>
</dbReference>
<dbReference type="InterPro" id="IPR013324">
    <property type="entry name" value="RNA_pol_sigma_r3/r4-like"/>
</dbReference>
<dbReference type="InterPro" id="IPR036388">
    <property type="entry name" value="WH-like_DNA-bd_sf"/>
</dbReference>
<protein>
    <submittedName>
        <fullName evidence="8">RNA polymerase sigma factor SigJ</fullName>
    </submittedName>
</protein>
<feature type="domain" description="RNA polymerase sigma factor 70 region 4 type 2" evidence="7">
    <location>
        <begin position="116"/>
        <end position="166"/>
    </location>
</feature>
<keyword evidence="4" id="KW-0731">Sigma factor</keyword>
<dbReference type="InterPro" id="IPR013325">
    <property type="entry name" value="RNA_pol_sigma_r2"/>
</dbReference>
<dbReference type="Gene3D" id="1.10.1740.10">
    <property type="match status" value="1"/>
</dbReference>
<evidence type="ECO:0000256" key="2">
    <source>
        <dbReference type="ARBA" id="ARBA00011344"/>
    </source>
</evidence>
<organism evidence="8 9">
    <name type="scientific">Paractinoplanes aksuensis</name>
    <dbReference type="NCBI Taxonomy" id="2939490"/>
    <lineage>
        <taxon>Bacteria</taxon>
        <taxon>Bacillati</taxon>
        <taxon>Actinomycetota</taxon>
        <taxon>Actinomycetes</taxon>
        <taxon>Micromonosporales</taxon>
        <taxon>Micromonosporaceae</taxon>
        <taxon>Paractinoplanes</taxon>
    </lineage>
</organism>
<evidence type="ECO:0000256" key="4">
    <source>
        <dbReference type="ARBA" id="ARBA00023082"/>
    </source>
</evidence>
<evidence type="ECO:0000313" key="9">
    <source>
        <dbReference type="Proteomes" id="UP001523369"/>
    </source>
</evidence>
<dbReference type="InterPro" id="IPR013249">
    <property type="entry name" value="RNA_pol_sigma70_r4_t2"/>
</dbReference>
<keyword evidence="3" id="KW-0805">Transcription regulation</keyword>
<dbReference type="PANTHER" id="PTHR30173:SF43">
    <property type="entry name" value="ECF RNA POLYMERASE SIGMA FACTOR SIGI-RELATED"/>
    <property type="match status" value="1"/>
</dbReference>
<dbReference type="Gene3D" id="1.10.10.10">
    <property type="entry name" value="Winged helix-like DNA-binding domain superfamily/Winged helix DNA-binding domain"/>
    <property type="match status" value="1"/>
</dbReference>
<evidence type="ECO:0000259" key="6">
    <source>
        <dbReference type="Pfam" id="PF04542"/>
    </source>
</evidence>
<evidence type="ECO:0000313" key="8">
    <source>
        <dbReference type="EMBL" id="MCO8276877.1"/>
    </source>
</evidence>
<dbReference type="SUPFAM" id="SSF88946">
    <property type="entry name" value="Sigma2 domain of RNA polymerase sigma factors"/>
    <property type="match status" value="1"/>
</dbReference>
<comment type="similarity">
    <text evidence="1">Belongs to the sigma-70 factor family. ECF subfamily.</text>
</comment>
<evidence type="ECO:0000256" key="5">
    <source>
        <dbReference type="ARBA" id="ARBA00023163"/>
    </source>
</evidence>
<dbReference type="InterPro" id="IPR052704">
    <property type="entry name" value="ECF_Sigma-70_Domain"/>
</dbReference>
<keyword evidence="5" id="KW-0804">Transcription</keyword>
<dbReference type="PANTHER" id="PTHR30173">
    <property type="entry name" value="SIGMA 19 FACTOR"/>
    <property type="match status" value="1"/>
</dbReference>
<evidence type="ECO:0000256" key="3">
    <source>
        <dbReference type="ARBA" id="ARBA00023015"/>
    </source>
</evidence>
<comment type="caution">
    <text evidence="8">The sequence shown here is derived from an EMBL/GenBank/DDBJ whole genome shotgun (WGS) entry which is preliminary data.</text>
</comment>
<proteinExistence type="inferred from homology"/>
<gene>
    <name evidence="8" type="primary">sigJ</name>
    <name evidence="8" type="ORF">M1L60_40485</name>
</gene>
<dbReference type="InterPro" id="IPR032710">
    <property type="entry name" value="NTF2-like_dom_sf"/>
</dbReference>
<dbReference type="RefSeq" id="WP_253242899.1">
    <property type="nucleotide sequence ID" value="NZ_JAMYJR010000051.1"/>
</dbReference>
<reference evidence="8 9" key="1">
    <citation type="submission" date="2022-06" db="EMBL/GenBank/DDBJ databases">
        <title>New Species of the Genus Actinoplanes, ActinopZanes ferrugineus.</title>
        <authorList>
            <person name="Ding P."/>
        </authorList>
    </citation>
    <scope>NUCLEOTIDE SEQUENCE [LARGE SCALE GENOMIC DNA]</scope>
    <source>
        <strain evidence="8 9">TRM88003</strain>
    </source>
</reference>
<name>A0ABT1E1G5_9ACTN</name>
<dbReference type="SUPFAM" id="SSF54427">
    <property type="entry name" value="NTF2-like"/>
    <property type="match status" value="1"/>
</dbReference>
<comment type="subunit">
    <text evidence="2">Interacts transiently with the RNA polymerase catalytic core formed by RpoA, RpoB, RpoC and RpoZ (2 alpha, 1 beta, 1 beta' and 1 omega subunit) to form the RNA polymerase holoenzyme that can initiate transcription.</text>
</comment>
<feature type="domain" description="RNA polymerase sigma-70 region 2" evidence="6">
    <location>
        <begin position="8"/>
        <end position="72"/>
    </location>
</feature>
<dbReference type="Pfam" id="PF08281">
    <property type="entry name" value="Sigma70_r4_2"/>
    <property type="match status" value="1"/>
</dbReference>
<evidence type="ECO:0000259" key="7">
    <source>
        <dbReference type="Pfam" id="PF08281"/>
    </source>
</evidence>
<dbReference type="SUPFAM" id="SSF88659">
    <property type="entry name" value="Sigma3 and sigma4 domains of RNA polymerase sigma factors"/>
    <property type="match status" value="1"/>
</dbReference>
<dbReference type="Pfam" id="PF04542">
    <property type="entry name" value="Sigma70_r2"/>
    <property type="match status" value="1"/>
</dbReference>
<dbReference type="EMBL" id="JAMYJR010000051">
    <property type="protein sequence ID" value="MCO8276877.1"/>
    <property type="molecule type" value="Genomic_DNA"/>
</dbReference>
<dbReference type="InterPro" id="IPR007627">
    <property type="entry name" value="RNA_pol_sigma70_r2"/>
</dbReference>